<sequence length="127" mass="14083">MGMRALRFLVLLAAVPALCEVWLSLTSRRVGSGQVDEVVPPRAAAAALTRRAKVPPASIPSADLANYRLPLPSRNLHLDRTLDLFYRSCIKGTSTLRLWCIPHARPPRYIQGHQNGCSVFFQSLLSF</sequence>
<organism evidence="2 3">
    <name type="scientific">Phyllosticta citrichinensis</name>
    <dbReference type="NCBI Taxonomy" id="1130410"/>
    <lineage>
        <taxon>Eukaryota</taxon>
        <taxon>Fungi</taxon>
        <taxon>Dikarya</taxon>
        <taxon>Ascomycota</taxon>
        <taxon>Pezizomycotina</taxon>
        <taxon>Dothideomycetes</taxon>
        <taxon>Dothideomycetes incertae sedis</taxon>
        <taxon>Botryosphaeriales</taxon>
        <taxon>Phyllostictaceae</taxon>
        <taxon>Phyllosticta</taxon>
    </lineage>
</organism>
<comment type="caution">
    <text evidence="2">The sequence shown here is derived from an EMBL/GenBank/DDBJ whole genome shotgun (WGS) entry which is preliminary data.</text>
</comment>
<gene>
    <name evidence="2" type="ORF">IWX90DRAFT_418365</name>
</gene>
<keyword evidence="1" id="KW-0732">Signal</keyword>
<keyword evidence="3" id="KW-1185">Reference proteome</keyword>
<evidence type="ECO:0000256" key="1">
    <source>
        <dbReference type="SAM" id="SignalP"/>
    </source>
</evidence>
<dbReference type="Proteomes" id="UP001456524">
    <property type="component" value="Unassembled WGS sequence"/>
</dbReference>
<reference evidence="2 3" key="1">
    <citation type="journal article" date="2022" name="G3 (Bethesda)">
        <title>Enemy or ally: a genomic approach to elucidate the lifestyle of Phyllosticta citrichinaensis.</title>
        <authorList>
            <person name="Buijs V.A."/>
            <person name="Groenewald J.Z."/>
            <person name="Haridas S."/>
            <person name="LaButti K.M."/>
            <person name="Lipzen A."/>
            <person name="Martin F.M."/>
            <person name="Barry K."/>
            <person name="Grigoriev I.V."/>
            <person name="Crous P.W."/>
            <person name="Seidl M.F."/>
        </authorList>
    </citation>
    <scope>NUCLEOTIDE SEQUENCE [LARGE SCALE GENOMIC DNA]</scope>
    <source>
        <strain evidence="2 3">CBS 129764</strain>
    </source>
</reference>
<proteinExistence type="predicted"/>
<name>A0ABR1XIJ3_9PEZI</name>
<evidence type="ECO:0000313" key="2">
    <source>
        <dbReference type="EMBL" id="KAK8155943.1"/>
    </source>
</evidence>
<feature type="signal peptide" evidence="1">
    <location>
        <begin position="1"/>
        <end position="19"/>
    </location>
</feature>
<accession>A0ABR1XIJ3</accession>
<protein>
    <submittedName>
        <fullName evidence="2">Uncharacterized protein</fullName>
    </submittedName>
</protein>
<evidence type="ECO:0000313" key="3">
    <source>
        <dbReference type="Proteomes" id="UP001456524"/>
    </source>
</evidence>
<dbReference type="EMBL" id="JBBWUH010000010">
    <property type="protein sequence ID" value="KAK8155943.1"/>
    <property type="molecule type" value="Genomic_DNA"/>
</dbReference>
<feature type="chain" id="PRO_5046734029" evidence="1">
    <location>
        <begin position="20"/>
        <end position="127"/>
    </location>
</feature>